<feature type="non-terminal residue" evidence="1">
    <location>
        <position position="1"/>
    </location>
</feature>
<dbReference type="Proteomes" id="UP001073122">
    <property type="component" value="Unassembled WGS sequence"/>
</dbReference>
<reference evidence="1" key="1">
    <citation type="submission" date="2022-10" db="EMBL/GenBank/DDBJ databases">
        <title>Chryseobacterium sp. nov., a novel bacterial species.</title>
        <authorList>
            <person name="Cao Y."/>
        </authorList>
    </citation>
    <scope>NUCLEOTIDE SEQUENCE</scope>
    <source>
        <strain evidence="1">CCTCC AB2015118</strain>
    </source>
</reference>
<organism evidence="1 2">
    <name type="scientific">Chryseobacterium formosus</name>
    <dbReference type="NCBI Taxonomy" id="1537363"/>
    <lineage>
        <taxon>Bacteria</taxon>
        <taxon>Pseudomonadati</taxon>
        <taxon>Bacteroidota</taxon>
        <taxon>Flavobacteriia</taxon>
        <taxon>Flavobacteriales</taxon>
        <taxon>Weeksellaceae</taxon>
        <taxon>Chryseobacterium group</taxon>
        <taxon>Chryseobacterium</taxon>
    </lineage>
</organism>
<dbReference type="EMBL" id="JAOVZW010000017">
    <property type="protein sequence ID" value="MCX8525025.1"/>
    <property type="molecule type" value="Genomic_DNA"/>
</dbReference>
<dbReference type="RefSeq" id="WP_267266310.1">
    <property type="nucleotide sequence ID" value="NZ_JAOVZW010000017.1"/>
</dbReference>
<gene>
    <name evidence="1" type="ORF">OF897_13985</name>
</gene>
<protein>
    <submittedName>
        <fullName evidence="1">Uncharacterized protein</fullName>
    </submittedName>
</protein>
<keyword evidence="2" id="KW-1185">Reference proteome</keyword>
<evidence type="ECO:0000313" key="1">
    <source>
        <dbReference type="EMBL" id="MCX8525025.1"/>
    </source>
</evidence>
<dbReference type="SUPFAM" id="SSF52309">
    <property type="entry name" value="N-(deoxy)ribosyltransferase-like"/>
    <property type="match status" value="1"/>
</dbReference>
<sequence>MSAWQTAINETKIGKSIGALERGLFLELPIQFAGGALLSAGWKAVNFGKLGLNLYSKIISSNSNRVFWSGGGEALSSAMEYAITTGGTTLEMTGVGRTLSTIGKGTETILGRDLSWKVMKPLWQVTSKAYATGTEGTANVFINTVKYNNGSIWRTLEAPILQSNGIGFRYHYVFP</sequence>
<proteinExistence type="predicted"/>
<evidence type="ECO:0000313" key="2">
    <source>
        <dbReference type="Proteomes" id="UP001073122"/>
    </source>
</evidence>
<comment type="caution">
    <text evidence="1">The sequence shown here is derived from an EMBL/GenBank/DDBJ whole genome shotgun (WGS) entry which is preliminary data.</text>
</comment>
<accession>A0ABT3XSB6</accession>
<name>A0ABT3XSB6_9FLAO</name>